<protein>
    <submittedName>
        <fullName evidence="1">Uncharacterized protein</fullName>
    </submittedName>
</protein>
<reference evidence="1" key="1">
    <citation type="journal article" date="2022" name="Int. J. Mol. Sci.">
        <title>Draft Genome of Tanacetum Coccineum: Genomic Comparison of Closely Related Tanacetum-Family Plants.</title>
        <authorList>
            <person name="Yamashiro T."/>
            <person name="Shiraishi A."/>
            <person name="Nakayama K."/>
            <person name="Satake H."/>
        </authorList>
    </citation>
    <scope>NUCLEOTIDE SEQUENCE</scope>
</reference>
<keyword evidence="2" id="KW-1185">Reference proteome</keyword>
<gene>
    <name evidence="1" type="ORF">Tco_0628974</name>
</gene>
<sequence length="120" mass="13090">MKSELTNPFAQRRGIKLLGASQQAPACLEQADSKPSSRPSNYLVHQANQSDPSNFCLALSRWRAEDLQGGFGGECAISNFNHGSTFYKISMLHVPPENNEFEGEIIPCSDCRLGTSQPCG</sequence>
<name>A0ABQ4WRX8_9ASTR</name>
<accession>A0ABQ4WRX8</accession>
<proteinExistence type="predicted"/>
<dbReference type="EMBL" id="BQNB010008880">
    <property type="protein sequence ID" value="GJS55612.1"/>
    <property type="molecule type" value="Genomic_DNA"/>
</dbReference>
<dbReference type="Proteomes" id="UP001151760">
    <property type="component" value="Unassembled WGS sequence"/>
</dbReference>
<evidence type="ECO:0000313" key="2">
    <source>
        <dbReference type="Proteomes" id="UP001151760"/>
    </source>
</evidence>
<comment type="caution">
    <text evidence="1">The sequence shown here is derived from an EMBL/GenBank/DDBJ whole genome shotgun (WGS) entry which is preliminary data.</text>
</comment>
<evidence type="ECO:0000313" key="1">
    <source>
        <dbReference type="EMBL" id="GJS55612.1"/>
    </source>
</evidence>
<reference evidence="1" key="2">
    <citation type="submission" date="2022-01" db="EMBL/GenBank/DDBJ databases">
        <authorList>
            <person name="Yamashiro T."/>
            <person name="Shiraishi A."/>
            <person name="Satake H."/>
            <person name="Nakayama K."/>
        </authorList>
    </citation>
    <scope>NUCLEOTIDE SEQUENCE</scope>
</reference>
<organism evidence="1 2">
    <name type="scientific">Tanacetum coccineum</name>
    <dbReference type="NCBI Taxonomy" id="301880"/>
    <lineage>
        <taxon>Eukaryota</taxon>
        <taxon>Viridiplantae</taxon>
        <taxon>Streptophyta</taxon>
        <taxon>Embryophyta</taxon>
        <taxon>Tracheophyta</taxon>
        <taxon>Spermatophyta</taxon>
        <taxon>Magnoliopsida</taxon>
        <taxon>eudicotyledons</taxon>
        <taxon>Gunneridae</taxon>
        <taxon>Pentapetalae</taxon>
        <taxon>asterids</taxon>
        <taxon>campanulids</taxon>
        <taxon>Asterales</taxon>
        <taxon>Asteraceae</taxon>
        <taxon>Asteroideae</taxon>
        <taxon>Anthemideae</taxon>
        <taxon>Anthemidinae</taxon>
        <taxon>Tanacetum</taxon>
    </lineage>
</organism>